<dbReference type="Proteomes" id="UP001155040">
    <property type="component" value="Unassembled WGS sequence"/>
</dbReference>
<evidence type="ECO:0000313" key="7">
    <source>
        <dbReference type="Proteomes" id="UP001155010"/>
    </source>
</evidence>
<dbReference type="AlphaFoldDB" id="A0A9X2U5A4"/>
<dbReference type="GeneID" id="83729557"/>
<keyword evidence="1" id="KW-1133">Transmembrane helix</keyword>
<feature type="transmembrane region" description="Helical" evidence="1">
    <location>
        <begin position="21"/>
        <end position="42"/>
    </location>
</feature>
<evidence type="ECO:0000313" key="2">
    <source>
        <dbReference type="EMBL" id="MCS3864032.1"/>
    </source>
</evidence>
<dbReference type="Proteomes" id="UP001155034">
    <property type="component" value="Unassembled WGS sequence"/>
</dbReference>
<protein>
    <submittedName>
        <fullName evidence="3">Uncharacterized protein</fullName>
    </submittedName>
</protein>
<feature type="transmembrane region" description="Helical" evidence="1">
    <location>
        <begin position="148"/>
        <end position="166"/>
    </location>
</feature>
<dbReference type="EMBL" id="JANUBB010000001">
    <property type="protein sequence ID" value="MCS3950173.1"/>
    <property type="molecule type" value="Genomic_DNA"/>
</dbReference>
<dbReference type="EMBL" id="JANTYZ010000001">
    <property type="protein sequence ID" value="MCS3864032.1"/>
    <property type="molecule type" value="Genomic_DNA"/>
</dbReference>
<evidence type="ECO:0000256" key="1">
    <source>
        <dbReference type="SAM" id="Phobius"/>
    </source>
</evidence>
<feature type="transmembrane region" description="Helical" evidence="1">
    <location>
        <begin position="99"/>
        <end position="117"/>
    </location>
</feature>
<evidence type="ECO:0000313" key="4">
    <source>
        <dbReference type="EMBL" id="MCS4036211.1"/>
    </source>
</evidence>
<dbReference type="EMBL" id="JANUBL010000001">
    <property type="protein sequence ID" value="MCS4120256.1"/>
    <property type="molecule type" value="Genomic_DNA"/>
</dbReference>
<dbReference type="Proteomes" id="UP001155010">
    <property type="component" value="Unassembled WGS sequence"/>
</dbReference>
<accession>A0A9X2U5A4</accession>
<reference evidence="3" key="1">
    <citation type="submission" date="2022-08" db="EMBL/GenBank/DDBJ databases">
        <title>Genomic Encyclopedia of Type Strains, Phase V (KMG-V): Genome sequencing to study the core and pangenomes of soil and plant-associated prokaryotes.</title>
        <authorList>
            <person name="Whitman W."/>
        </authorList>
    </citation>
    <scope>NUCLEOTIDE SEQUENCE</scope>
    <source>
        <strain evidence="2">SP2016B</strain>
        <strain evidence="3">SP2017</strain>
        <strain evidence="6">SP3002</strain>
        <strain evidence="4">SP3012</strain>
        <strain evidence="5">SP3026</strain>
    </source>
</reference>
<name>A0A9X2U5A4_9BACT</name>
<evidence type="ECO:0000313" key="6">
    <source>
        <dbReference type="EMBL" id="MCS4158399.1"/>
    </source>
</evidence>
<dbReference type="Proteomes" id="UP001155110">
    <property type="component" value="Unassembled WGS sequence"/>
</dbReference>
<evidence type="ECO:0000313" key="5">
    <source>
        <dbReference type="EMBL" id="MCS4120256.1"/>
    </source>
</evidence>
<gene>
    <name evidence="5" type="ORF">GGP45_000574</name>
    <name evidence="2" type="ORF">GGP82_000563</name>
    <name evidence="3" type="ORF">GGP83_000099</name>
    <name evidence="6" type="ORF">GGP99_002371</name>
    <name evidence="4" type="ORF">GGQ01_001266</name>
</gene>
<sequence>MSPPNPLPHPAASQTDAPGGVGLWAAVAVSYVVSPLALPPLVYGLVLAHVGASWAGVAWGAGIGLVFLSVVPLVYVGGMRLQGRIASLEIRDRTKRTEPFLVALGANGAALAVVLGIDVAGRGLLAALVACHALNTTLLVLITTRWKISVHCASVAGAVSTLAFVHRHVPGRVLDAGPAGAAVLAGGAGLTGLVLWARVRSRAHTPAQAAAGTGMGLVAPYLELVALSGAIGV</sequence>
<keyword evidence="1" id="KW-0812">Transmembrane</keyword>
<dbReference type="EMBL" id="JANTZM010000011">
    <property type="protein sequence ID" value="MCS4158399.1"/>
    <property type="molecule type" value="Genomic_DNA"/>
</dbReference>
<feature type="transmembrane region" description="Helical" evidence="1">
    <location>
        <begin position="178"/>
        <end position="197"/>
    </location>
</feature>
<dbReference type="EMBL" id="JANUBF010000006">
    <property type="protein sequence ID" value="MCS4036211.1"/>
    <property type="molecule type" value="Genomic_DNA"/>
</dbReference>
<comment type="caution">
    <text evidence="3">The sequence shown here is derived from an EMBL/GenBank/DDBJ whole genome shotgun (WGS) entry which is preliminary data.</text>
</comment>
<feature type="transmembrane region" description="Helical" evidence="1">
    <location>
        <begin position="123"/>
        <end position="141"/>
    </location>
</feature>
<evidence type="ECO:0000313" key="3">
    <source>
        <dbReference type="EMBL" id="MCS3950173.1"/>
    </source>
</evidence>
<feature type="transmembrane region" description="Helical" evidence="1">
    <location>
        <begin position="54"/>
        <end position="78"/>
    </location>
</feature>
<dbReference type="RefSeq" id="WP_013062725.1">
    <property type="nucleotide sequence ID" value="NZ_CALTSD010000019.1"/>
</dbReference>
<keyword evidence="1" id="KW-0472">Membrane</keyword>
<dbReference type="Proteomes" id="UP001155144">
    <property type="component" value="Unassembled WGS sequence"/>
</dbReference>
<proteinExistence type="predicted"/>
<feature type="transmembrane region" description="Helical" evidence="1">
    <location>
        <begin position="209"/>
        <end position="231"/>
    </location>
</feature>
<organism evidence="3 7">
    <name type="scientific">Salinibacter ruber</name>
    <dbReference type="NCBI Taxonomy" id="146919"/>
    <lineage>
        <taxon>Bacteria</taxon>
        <taxon>Pseudomonadati</taxon>
        <taxon>Rhodothermota</taxon>
        <taxon>Rhodothermia</taxon>
        <taxon>Rhodothermales</taxon>
        <taxon>Salinibacteraceae</taxon>
        <taxon>Salinibacter</taxon>
    </lineage>
</organism>